<reference evidence="6 7" key="1">
    <citation type="submission" date="2017-05" db="EMBL/GenBank/DDBJ databases">
        <title>Genomic insights into alkan degradation activity of Oleiphilus messinensis.</title>
        <authorList>
            <person name="Kozyavkin S.A."/>
            <person name="Slesarev A.I."/>
            <person name="Golyshin P.N."/>
            <person name="Korzhenkov A."/>
            <person name="Golyshina O.N."/>
            <person name="Toshchakov S.V."/>
        </authorList>
    </citation>
    <scope>NUCLEOTIDE SEQUENCE [LARGE SCALE GENOMIC DNA]</scope>
    <source>
        <strain evidence="6 7">ME102</strain>
    </source>
</reference>
<evidence type="ECO:0000313" key="7">
    <source>
        <dbReference type="Proteomes" id="UP000196027"/>
    </source>
</evidence>
<proteinExistence type="inferred from homology"/>
<dbReference type="RefSeq" id="WP_087459482.1">
    <property type="nucleotide sequence ID" value="NZ_CP021425.1"/>
</dbReference>
<organism evidence="6 7">
    <name type="scientific">Oleiphilus messinensis</name>
    <dbReference type="NCBI Taxonomy" id="141451"/>
    <lineage>
        <taxon>Bacteria</taxon>
        <taxon>Pseudomonadati</taxon>
        <taxon>Pseudomonadota</taxon>
        <taxon>Gammaproteobacteria</taxon>
        <taxon>Oceanospirillales</taxon>
        <taxon>Oleiphilaceae</taxon>
        <taxon>Oleiphilus</taxon>
    </lineage>
</organism>
<dbReference type="Proteomes" id="UP000196027">
    <property type="component" value="Chromosome"/>
</dbReference>
<dbReference type="Gene3D" id="3.40.50.300">
    <property type="entry name" value="P-loop containing nucleotide triphosphate hydrolases"/>
    <property type="match status" value="1"/>
</dbReference>
<dbReference type="InterPro" id="IPR003593">
    <property type="entry name" value="AAA+_ATPase"/>
</dbReference>
<dbReference type="CDD" id="cd03230">
    <property type="entry name" value="ABC_DR_subfamily_A"/>
    <property type="match status" value="1"/>
</dbReference>
<dbReference type="SUPFAM" id="SSF52540">
    <property type="entry name" value="P-loop containing nucleoside triphosphate hydrolases"/>
    <property type="match status" value="1"/>
</dbReference>
<evidence type="ECO:0000256" key="3">
    <source>
        <dbReference type="ARBA" id="ARBA00022741"/>
    </source>
</evidence>
<protein>
    <submittedName>
        <fullName evidence="6">Phosphonate-transporting ATPase</fullName>
    </submittedName>
</protein>
<evidence type="ECO:0000256" key="2">
    <source>
        <dbReference type="ARBA" id="ARBA00022448"/>
    </source>
</evidence>
<dbReference type="Pfam" id="PF00005">
    <property type="entry name" value="ABC_tran"/>
    <property type="match status" value="1"/>
</dbReference>
<accession>A0A1Y0I1I2</accession>
<dbReference type="GO" id="GO:0005524">
    <property type="term" value="F:ATP binding"/>
    <property type="evidence" value="ECO:0007669"/>
    <property type="project" value="UniProtKB-KW"/>
</dbReference>
<evidence type="ECO:0000313" key="6">
    <source>
        <dbReference type="EMBL" id="ARU54261.1"/>
    </source>
</evidence>
<evidence type="ECO:0000259" key="5">
    <source>
        <dbReference type="PROSITE" id="PS50893"/>
    </source>
</evidence>
<dbReference type="PROSITE" id="PS50893">
    <property type="entry name" value="ABC_TRANSPORTER_2"/>
    <property type="match status" value="1"/>
</dbReference>
<dbReference type="PANTHER" id="PTHR43335:SF2">
    <property type="entry name" value="ABC TRANSPORTER, ATP-BINDING PROTEIN"/>
    <property type="match status" value="1"/>
</dbReference>
<dbReference type="SMART" id="SM00382">
    <property type="entry name" value="AAA"/>
    <property type="match status" value="1"/>
</dbReference>
<dbReference type="AlphaFoldDB" id="A0A1Y0I1I2"/>
<feature type="domain" description="ABC transporter" evidence="5">
    <location>
        <begin position="3"/>
        <end position="231"/>
    </location>
</feature>
<dbReference type="InterPro" id="IPR003439">
    <property type="entry name" value="ABC_transporter-like_ATP-bd"/>
</dbReference>
<evidence type="ECO:0000256" key="4">
    <source>
        <dbReference type="ARBA" id="ARBA00022840"/>
    </source>
</evidence>
<keyword evidence="4" id="KW-0067">ATP-binding</keyword>
<dbReference type="GO" id="GO:0016887">
    <property type="term" value="F:ATP hydrolysis activity"/>
    <property type="evidence" value="ECO:0007669"/>
    <property type="project" value="InterPro"/>
</dbReference>
<keyword evidence="3" id="KW-0547">Nucleotide-binding</keyword>
<name>A0A1Y0I1I2_9GAMM</name>
<dbReference type="OrthoDB" id="9800654at2"/>
<keyword evidence="2" id="KW-0813">Transport</keyword>
<sequence>MAIRVSDLVFDYPDKRALYDVSFAIPENSITALVGPNGAGKTTLLRCLAALETPVSGSVHLGELAVLDSPREAHRRLGYLSDFFGLYEELTVAQCLQFVAASYKLDNAAQAIEQVVTELGLQSYYGTRAGALSRGWRQRLGIAQAIVHQPEFLLLDEPASGLDPEARHELAELLTRLRANGMTILVSSHILAELEAYSTHMLVLEQGRILGLKAIGDQTVNGEQKINARLLRIQILPGETTDSFQHCFEHPGFLLSKQTDDELFGSFTGSEQEQHRFLQGLIEAGVPIMQFHVLDRDMQNVYLDMLKQARTALPSGIAKSSGITTSSGIK</sequence>
<comment type="similarity">
    <text evidence="1">Belongs to the ABC transporter superfamily.</text>
</comment>
<gene>
    <name evidence="6" type="ORF">OLMES_0153</name>
</gene>
<dbReference type="KEGG" id="ome:OLMES_0153"/>
<dbReference type="PANTHER" id="PTHR43335">
    <property type="entry name" value="ABC TRANSPORTER, ATP-BINDING PROTEIN"/>
    <property type="match status" value="1"/>
</dbReference>
<dbReference type="InterPro" id="IPR027417">
    <property type="entry name" value="P-loop_NTPase"/>
</dbReference>
<evidence type="ECO:0000256" key="1">
    <source>
        <dbReference type="ARBA" id="ARBA00005417"/>
    </source>
</evidence>
<dbReference type="EMBL" id="CP021425">
    <property type="protein sequence ID" value="ARU54261.1"/>
    <property type="molecule type" value="Genomic_DNA"/>
</dbReference>
<keyword evidence="7" id="KW-1185">Reference proteome</keyword>